<evidence type="ECO:0000313" key="3">
    <source>
        <dbReference type="EMBL" id="CAF3409750.1"/>
    </source>
</evidence>
<evidence type="ECO:0000313" key="5">
    <source>
        <dbReference type="Proteomes" id="UP000663865"/>
    </source>
</evidence>
<evidence type="ECO:0000313" key="2">
    <source>
        <dbReference type="EMBL" id="CAF3402051.1"/>
    </source>
</evidence>
<dbReference type="Proteomes" id="UP000663833">
    <property type="component" value="Unassembled WGS sequence"/>
</dbReference>
<evidence type="ECO:0000313" key="4">
    <source>
        <dbReference type="EMBL" id="CAF3702265.1"/>
    </source>
</evidence>
<gene>
    <name evidence="2" type="ORF">FME351_LOCUS9160</name>
    <name evidence="4" type="ORF">KIK155_LOCUS26732</name>
    <name evidence="1" type="ORF">LUA448_LOCUS7310</name>
    <name evidence="3" type="ORF">TIS948_LOCUS28475</name>
</gene>
<sequence length="67" mass="7280">MTFNKKSKLCIGTRKSSEHSNQSVSSFGLLATGFSDIAHFVNTYIIINGNAATEIKSTLTSDIIEQL</sequence>
<organism evidence="4 5">
    <name type="scientific">Rotaria socialis</name>
    <dbReference type="NCBI Taxonomy" id="392032"/>
    <lineage>
        <taxon>Eukaryota</taxon>
        <taxon>Metazoa</taxon>
        <taxon>Spiralia</taxon>
        <taxon>Gnathifera</taxon>
        <taxon>Rotifera</taxon>
        <taxon>Eurotatoria</taxon>
        <taxon>Bdelloidea</taxon>
        <taxon>Philodinida</taxon>
        <taxon>Philodinidae</taxon>
        <taxon>Rotaria</taxon>
    </lineage>
</organism>
<dbReference type="AlphaFoldDB" id="A0A818UK41"/>
<dbReference type="Proteomes" id="UP000663825">
    <property type="component" value="Unassembled WGS sequence"/>
</dbReference>
<evidence type="ECO:0000313" key="1">
    <source>
        <dbReference type="EMBL" id="CAF3292059.1"/>
    </source>
</evidence>
<proteinExistence type="predicted"/>
<dbReference type="Proteomes" id="UP000663869">
    <property type="component" value="Unassembled WGS sequence"/>
</dbReference>
<dbReference type="EMBL" id="CAJNYV010004867">
    <property type="protein sequence ID" value="CAF3702265.1"/>
    <property type="molecule type" value="Genomic_DNA"/>
</dbReference>
<accession>A0A818UK41</accession>
<name>A0A818UK41_9BILA</name>
<dbReference type="EMBL" id="CAJNYD010000717">
    <property type="protein sequence ID" value="CAF3292059.1"/>
    <property type="molecule type" value="Genomic_DNA"/>
</dbReference>
<reference evidence="4" key="1">
    <citation type="submission" date="2021-02" db="EMBL/GenBank/DDBJ databases">
        <authorList>
            <person name="Nowell W R."/>
        </authorList>
    </citation>
    <scope>NUCLEOTIDE SEQUENCE</scope>
</reference>
<protein>
    <submittedName>
        <fullName evidence="4">Uncharacterized protein</fullName>
    </submittedName>
</protein>
<dbReference type="EMBL" id="CAJNXB010005117">
    <property type="protein sequence ID" value="CAF3409750.1"/>
    <property type="molecule type" value="Genomic_DNA"/>
</dbReference>
<comment type="caution">
    <text evidence="4">The sequence shown here is derived from an EMBL/GenBank/DDBJ whole genome shotgun (WGS) entry which is preliminary data.</text>
</comment>
<dbReference type="EMBL" id="CAJNYU010000987">
    <property type="protein sequence ID" value="CAF3402051.1"/>
    <property type="molecule type" value="Genomic_DNA"/>
</dbReference>
<dbReference type="Proteomes" id="UP000663865">
    <property type="component" value="Unassembled WGS sequence"/>
</dbReference>